<dbReference type="GO" id="GO:0005829">
    <property type="term" value="C:cytosol"/>
    <property type="evidence" value="ECO:0007669"/>
    <property type="project" value="TreeGrafter"/>
</dbReference>
<reference evidence="13 14" key="1">
    <citation type="submission" date="2016-10" db="EMBL/GenBank/DDBJ databases">
        <authorList>
            <person name="de Groot N.N."/>
        </authorList>
    </citation>
    <scope>NUCLEOTIDE SEQUENCE [LARGE SCALE GENOMIC DNA]</scope>
    <source>
        <strain evidence="13 14">DSM 15695</strain>
    </source>
</reference>
<evidence type="ECO:0000259" key="12">
    <source>
        <dbReference type="Pfam" id="PF01648"/>
    </source>
</evidence>
<keyword evidence="9 11" id="KW-0443">Lipid metabolism</keyword>
<keyword evidence="14" id="KW-1185">Reference proteome</keyword>
<accession>A0A1H9FJH6</accession>
<dbReference type="PANTHER" id="PTHR12215:SF10">
    <property type="entry name" value="L-AMINOADIPATE-SEMIALDEHYDE DEHYDROGENASE-PHOSPHOPANTETHEINYL TRANSFERASE"/>
    <property type="match status" value="1"/>
</dbReference>
<dbReference type="GO" id="GO:0019878">
    <property type="term" value="P:lysine biosynthetic process via aminoadipic acid"/>
    <property type="evidence" value="ECO:0007669"/>
    <property type="project" value="TreeGrafter"/>
</dbReference>
<dbReference type="AlphaFoldDB" id="A0A1H9FJH6"/>
<dbReference type="InterPro" id="IPR004568">
    <property type="entry name" value="Ppantetheine-prot_Trfase_dom"/>
</dbReference>
<dbReference type="InterPro" id="IPR002582">
    <property type="entry name" value="ACPS"/>
</dbReference>
<evidence type="ECO:0000256" key="11">
    <source>
        <dbReference type="HAMAP-Rule" id="MF_00101"/>
    </source>
</evidence>
<name>A0A1H9FJH6_9LACT</name>
<evidence type="ECO:0000256" key="8">
    <source>
        <dbReference type="ARBA" id="ARBA00022842"/>
    </source>
</evidence>
<keyword evidence="4 11" id="KW-0444">Lipid biosynthesis</keyword>
<dbReference type="EMBL" id="FOEN01000009">
    <property type="protein sequence ID" value="SEQ37498.1"/>
    <property type="molecule type" value="Genomic_DNA"/>
</dbReference>
<dbReference type="STRING" id="89093.SAMN04488558_10952"/>
<dbReference type="SUPFAM" id="SSF56214">
    <property type="entry name" value="4'-phosphopantetheinyl transferase"/>
    <property type="match status" value="1"/>
</dbReference>
<dbReference type="Pfam" id="PF01648">
    <property type="entry name" value="ACPS"/>
    <property type="match status" value="1"/>
</dbReference>
<dbReference type="PANTHER" id="PTHR12215">
    <property type="entry name" value="PHOSPHOPANTETHEINE TRANSFERASE"/>
    <property type="match status" value="1"/>
</dbReference>
<keyword evidence="10 11" id="KW-0275">Fatty acid biosynthesis</keyword>
<evidence type="ECO:0000313" key="13">
    <source>
        <dbReference type="EMBL" id="SEQ37498.1"/>
    </source>
</evidence>
<evidence type="ECO:0000256" key="9">
    <source>
        <dbReference type="ARBA" id="ARBA00023098"/>
    </source>
</evidence>
<feature type="binding site" evidence="11">
    <location>
        <position position="57"/>
    </location>
    <ligand>
        <name>Mg(2+)</name>
        <dbReference type="ChEBI" id="CHEBI:18420"/>
    </ligand>
</feature>
<sequence>MRLGTDIIEIERIKQAYARNPQIIRKILSPKELEFFELLQNEQRQIEFLAGRFCVKEAYSKALGTGLIHPLKMAGISVLNDKTGRPVLSQGPILDSVLLSISHSHSVAMATCLIDLSENEIKQSLLEKGFKL</sequence>
<dbReference type="EC" id="2.7.8.7" evidence="11"/>
<evidence type="ECO:0000256" key="3">
    <source>
        <dbReference type="ARBA" id="ARBA00022490"/>
    </source>
</evidence>
<keyword evidence="8 11" id="KW-0460">Magnesium</keyword>
<evidence type="ECO:0000256" key="1">
    <source>
        <dbReference type="ARBA" id="ARBA00001946"/>
    </source>
</evidence>
<evidence type="ECO:0000256" key="7">
    <source>
        <dbReference type="ARBA" id="ARBA00022832"/>
    </source>
</evidence>
<evidence type="ECO:0000256" key="4">
    <source>
        <dbReference type="ARBA" id="ARBA00022516"/>
    </source>
</evidence>
<evidence type="ECO:0000256" key="6">
    <source>
        <dbReference type="ARBA" id="ARBA00022723"/>
    </source>
</evidence>
<comment type="subcellular location">
    <subcellularLocation>
        <location evidence="11">Cytoplasm</location>
    </subcellularLocation>
</comment>
<feature type="domain" description="4'-phosphopantetheinyl transferase" evidence="12">
    <location>
        <begin position="3"/>
        <end position="111"/>
    </location>
</feature>
<comment type="cofactor">
    <cofactor evidence="1 11">
        <name>Mg(2+)</name>
        <dbReference type="ChEBI" id="CHEBI:18420"/>
    </cofactor>
</comment>
<organism evidence="13 14">
    <name type="scientific">Ignavigranum ruoffiae</name>
    <dbReference type="NCBI Taxonomy" id="89093"/>
    <lineage>
        <taxon>Bacteria</taxon>
        <taxon>Bacillati</taxon>
        <taxon>Bacillota</taxon>
        <taxon>Bacilli</taxon>
        <taxon>Lactobacillales</taxon>
        <taxon>Aerococcaceae</taxon>
        <taxon>Ignavigranum</taxon>
    </lineage>
</organism>
<dbReference type="GO" id="GO:0006633">
    <property type="term" value="P:fatty acid biosynthetic process"/>
    <property type="evidence" value="ECO:0007669"/>
    <property type="project" value="UniProtKB-UniRule"/>
</dbReference>
<comment type="catalytic activity">
    <reaction evidence="11">
        <text>apo-[ACP] + CoA = holo-[ACP] + adenosine 3',5'-bisphosphate + H(+)</text>
        <dbReference type="Rhea" id="RHEA:12068"/>
        <dbReference type="Rhea" id="RHEA-COMP:9685"/>
        <dbReference type="Rhea" id="RHEA-COMP:9690"/>
        <dbReference type="ChEBI" id="CHEBI:15378"/>
        <dbReference type="ChEBI" id="CHEBI:29999"/>
        <dbReference type="ChEBI" id="CHEBI:57287"/>
        <dbReference type="ChEBI" id="CHEBI:58343"/>
        <dbReference type="ChEBI" id="CHEBI:64479"/>
        <dbReference type="EC" id="2.7.8.7"/>
    </reaction>
</comment>
<comment type="function">
    <text evidence="11">Transfers the 4'-phosphopantetheine moiety from coenzyme A to a Ser of acyl-carrier-protein.</text>
</comment>
<keyword evidence="3 11" id="KW-0963">Cytoplasm</keyword>
<dbReference type="Proteomes" id="UP000198833">
    <property type="component" value="Unassembled WGS sequence"/>
</dbReference>
<evidence type="ECO:0000256" key="10">
    <source>
        <dbReference type="ARBA" id="ARBA00023160"/>
    </source>
</evidence>
<proteinExistence type="inferred from homology"/>
<dbReference type="HAMAP" id="MF_00101">
    <property type="entry name" value="AcpS"/>
    <property type="match status" value="1"/>
</dbReference>
<dbReference type="GO" id="GO:0008897">
    <property type="term" value="F:holo-[acyl-carrier-protein] synthase activity"/>
    <property type="evidence" value="ECO:0007669"/>
    <property type="project" value="UniProtKB-UniRule"/>
</dbReference>
<dbReference type="InterPro" id="IPR037143">
    <property type="entry name" value="4-PPantetheinyl_Trfase_dom_sf"/>
</dbReference>
<dbReference type="Gene3D" id="3.90.470.20">
    <property type="entry name" value="4'-phosphopantetheinyl transferase domain"/>
    <property type="match status" value="1"/>
</dbReference>
<dbReference type="InterPro" id="IPR050559">
    <property type="entry name" value="P-Pant_transferase_sf"/>
</dbReference>
<keyword evidence="5 11" id="KW-0808">Transferase</keyword>
<comment type="similarity">
    <text evidence="2">Belongs to the P-Pant transferase superfamily. Gsp/Sfp/HetI/AcpT family.</text>
</comment>
<dbReference type="NCBIfam" id="TIGR00556">
    <property type="entry name" value="pantethn_trn"/>
    <property type="match status" value="1"/>
</dbReference>
<keyword evidence="7 11" id="KW-0276">Fatty acid metabolism</keyword>
<evidence type="ECO:0000256" key="5">
    <source>
        <dbReference type="ARBA" id="ARBA00022679"/>
    </source>
</evidence>
<evidence type="ECO:0000256" key="2">
    <source>
        <dbReference type="ARBA" id="ARBA00010990"/>
    </source>
</evidence>
<dbReference type="RefSeq" id="WP_092572407.1">
    <property type="nucleotide sequence ID" value="NZ_CALUDV010000011.1"/>
</dbReference>
<keyword evidence="6 11" id="KW-0479">Metal-binding</keyword>
<feature type="binding site" evidence="11">
    <location>
        <position position="6"/>
    </location>
    <ligand>
        <name>Mg(2+)</name>
        <dbReference type="ChEBI" id="CHEBI:18420"/>
    </ligand>
</feature>
<gene>
    <name evidence="11" type="primary">acpS</name>
    <name evidence="13" type="ORF">SAMN04488558_10952</name>
</gene>
<dbReference type="NCBIfam" id="TIGR00516">
    <property type="entry name" value="acpS"/>
    <property type="match status" value="1"/>
</dbReference>
<dbReference type="GO" id="GO:0000287">
    <property type="term" value="F:magnesium ion binding"/>
    <property type="evidence" value="ECO:0007669"/>
    <property type="project" value="UniProtKB-UniRule"/>
</dbReference>
<dbReference type="OrthoDB" id="517356at2"/>
<comment type="similarity">
    <text evidence="11">Belongs to the P-Pant transferase superfamily. AcpS family.</text>
</comment>
<protein>
    <recommendedName>
        <fullName evidence="11">Holo-[acyl-carrier-protein] synthase</fullName>
        <shortName evidence="11">Holo-ACP synthase</shortName>
        <ecNumber evidence="11">2.7.8.7</ecNumber>
    </recommendedName>
    <alternativeName>
        <fullName evidence="11">4'-phosphopantetheinyl transferase AcpS</fullName>
    </alternativeName>
</protein>
<dbReference type="InterPro" id="IPR008278">
    <property type="entry name" value="4-PPantetheinyl_Trfase_dom"/>
</dbReference>
<evidence type="ECO:0000313" key="14">
    <source>
        <dbReference type="Proteomes" id="UP000198833"/>
    </source>
</evidence>